<dbReference type="RefSeq" id="WP_152980999.1">
    <property type="nucleotide sequence ID" value="NZ_CP101125.1"/>
</dbReference>
<keyword evidence="3" id="KW-1185">Reference proteome</keyword>
<evidence type="ECO:0000313" key="2">
    <source>
        <dbReference type="EMBL" id="UTO12034.1"/>
    </source>
</evidence>
<dbReference type="PROSITE" id="PS51257">
    <property type="entry name" value="PROKAR_LIPOPROTEIN"/>
    <property type="match status" value="1"/>
</dbReference>
<sequence>MRTLLVIAAVTMLSGCASPPTGGVAVPAPSNRLLAYQVEDKGKDASVTVVREGAFQAGQCFFGVYVDGKLVARVDNNEKASFYLKPGRRLIGVGSDPQGAANCSGNSTFRREVATWVQSGDRQTFRISFQPMLDIRASSY</sequence>
<evidence type="ECO:0000313" key="3">
    <source>
        <dbReference type="Proteomes" id="UP001059607"/>
    </source>
</evidence>
<name>A0ABY5E8G9_9PSED</name>
<dbReference type="Proteomes" id="UP001059607">
    <property type="component" value="Chromosome"/>
</dbReference>
<proteinExistence type="predicted"/>
<organism evidence="2 3">
    <name type="scientific">Pseudomonas nunensis</name>
    <dbReference type="NCBI Taxonomy" id="2961896"/>
    <lineage>
        <taxon>Bacteria</taxon>
        <taxon>Pseudomonadati</taxon>
        <taxon>Pseudomonadota</taxon>
        <taxon>Gammaproteobacteria</taxon>
        <taxon>Pseudomonadales</taxon>
        <taxon>Pseudomonadaceae</taxon>
        <taxon>Pseudomonas</taxon>
    </lineage>
</organism>
<dbReference type="EMBL" id="CP101125">
    <property type="protein sequence ID" value="UTO12034.1"/>
    <property type="molecule type" value="Genomic_DNA"/>
</dbReference>
<feature type="chain" id="PRO_5046210945" description="Lipoprotein" evidence="1">
    <location>
        <begin position="18"/>
        <end position="140"/>
    </location>
</feature>
<evidence type="ECO:0008006" key="4">
    <source>
        <dbReference type="Google" id="ProtNLM"/>
    </source>
</evidence>
<evidence type="ECO:0000256" key="1">
    <source>
        <dbReference type="SAM" id="SignalP"/>
    </source>
</evidence>
<feature type="signal peptide" evidence="1">
    <location>
        <begin position="1"/>
        <end position="17"/>
    </location>
</feature>
<protein>
    <recommendedName>
        <fullName evidence="4">Lipoprotein</fullName>
    </recommendedName>
</protein>
<keyword evidence="1" id="KW-0732">Signal</keyword>
<gene>
    <name evidence="2" type="ORF">NK667_17820</name>
</gene>
<reference evidence="2" key="1">
    <citation type="submission" date="2022-07" db="EMBL/GenBank/DDBJ databases">
        <title>Pseudomonas nunamit sp. nov. an antifungal species isolated from Greenland.</title>
        <authorList>
            <person name="Ntana F."/>
            <person name="Hennessy R.C."/>
            <person name="Zervas A."/>
            <person name="Stougaard P."/>
        </authorList>
    </citation>
    <scope>NUCLEOTIDE SEQUENCE</scope>
    <source>
        <strain evidence="2">In5</strain>
    </source>
</reference>
<accession>A0ABY5E8G9</accession>